<sequence>MAMTGRGVKRANVGDAFEDDERRGAQHDAKMSRSRDSGAKEKLHDGRTILTPAELQAHPAPVTRVFDAEEMARRHARRKQSHRARKAEEAKRGGVCTNAPSGFVSFCWLCRRRFPTVEALDLHSQHSRLHRDAIRRIAGLS</sequence>
<accession>A0A7S1FF25</accession>
<feature type="compositionally biased region" description="Basic and acidic residues" evidence="1">
    <location>
        <begin position="20"/>
        <end position="47"/>
    </location>
</feature>
<gene>
    <name evidence="2" type="ORF">NSCI0253_LOCUS38757</name>
</gene>
<dbReference type="AlphaFoldDB" id="A0A7S1FF25"/>
<proteinExistence type="predicted"/>
<evidence type="ECO:0000256" key="1">
    <source>
        <dbReference type="SAM" id="MobiDB-lite"/>
    </source>
</evidence>
<dbReference type="EMBL" id="HBFQ01054524">
    <property type="protein sequence ID" value="CAD8864402.1"/>
    <property type="molecule type" value="Transcribed_RNA"/>
</dbReference>
<feature type="region of interest" description="Disordered" evidence="1">
    <location>
        <begin position="1"/>
        <end position="94"/>
    </location>
</feature>
<evidence type="ECO:0000313" key="2">
    <source>
        <dbReference type="EMBL" id="CAD8864402.1"/>
    </source>
</evidence>
<protein>
    <submittedName>
        <fullName evidence="2">Uncharacterized protein</fullName>
    </submittedName>
</protein>
<feature type="compositionally biased region" description="Basic residues" evidence="1">
    <location>
        <begin position="74"/>
        <end position="85"/>
    </location>
</feature>
<organism evidence="2">
    <name type="scientific">Noctiluca scintillans</name>
    <name type="common">Sea sparkle</name>
    <name type="synonym">Red tide dinoflagellate</name>
    <dbReference type="NCBI Taxonomy" id="2966"/>
    <lineage>
        <taxon>Eukaryota</taxon>
        <taxon>Sar</taxon>
        <taxon>Alveolata</taxon>
        <taxon>Dinophyceae</taxon>
        <taxon>Noctilucales</taxon>
        <taxon>Noctilucaceae</taxon>
        <taxon>Noctiluca</taxon>
    </lineage>
</organism>
<reference evidence="2" key="1">
    <citation type="submission" date="2021-01" db="EMBL/GenBank/DDBJ databases">
        <authorList>
            <person name="Corre E."/>
            <person name="Pelletier E."/>
            <person name="Niang G."/>
            <person name="Scheremetjew M."/>
            <person name="Finn R."/>
            <person name="Kale V."/>
            <person name="Holt S."/>
            <person name="Cochrane G."/>
            <person name="Meng A."/>
            <person name="Brown T."/>
            <person name="Cohen L."/>
        </authorList>
    </citation>
    <scope>NUCLEOTIDE SEQUENCE</scope>
</reference>
<name>A0A7S1FF25_NOCSC</name>